<organism evidence="1 2">
    <name type="scientific">Leptospira adleri</name>
    <dbReference type="NCBI Taxonomy" id="2023186"/>
    <lineage>
        <taxon>Bacteria</taxon>
        <taxon>Pseudomonadati</taxon>
        <taxon>Spirochaetota</taxon>
        <taxon>Spirochaetia</taxon>
        <taxon>Leptospirales</taxon>
        <taxon>Leptospiraceae</taxon>
        <taxon>Leptospira</taxon>
    </lineage>
</organism>
<evidence type="ECO:0000313" key="2">
    <source>
        <dbReference type="Proteomes" id="UP000232149"/>
    </source>
</evidence>
<dbReference type="RefSeq" id="WP_100788325.1">
    <property type="nucleotide sequence ID" value="NZ_NPDU01000079.1"/>
</dbReference>
<dbReference type="Pfam" id="PF13376">
    <property type="entry name" value="OmdA"/>
    <property type="match status" value="1"/>
</dbReference>
<sequence length="215" mass="25082">MIEFNPHIIKKLKFKNGYKVFIFDSKGVVFPEPTDGIRFIDRGSEADGILFFADSVSTLNSSFLKIRKLLKDDTIFWAAYPKKSSSIKTDLERDHGWDLLSKNEYEGVALISLNETWSAMRFKKKDKVKKGGSKAEKQKRPELTKYIDYKKKVVRLPEDVLKLFSKTKKAKQSFEDLPWSHQREHIESILEAKTSETRTKRILKLMDHLNPKKLK</sequence>
<comment type="caution">
    <text evidence="1">The sequence shown here is derived from an EMBL/GenBank/DDBJ whole genome shotgun (WGS) entry which is preliminary data.</text>
</comment>
<dbReference type="EMBL" id="NPDU01000079">
    <property type="protein sequence ID" value="PJZ60090.1"/>
    <property type="molecule type" value="Genomic_DNA"/>
</dbReference>
<protein>
    <submittedName>
        <fullName evidence="1">Bacteriocin-protection protein</fullName>
    </submittedName>
</protein>
<name>A0ABX4NTR9_9LEPT</name>
<reference evidence="1 2" key="1">
    <citation type="submission" date="2017-07" db="EMBL/GenBank/DDBJ databases">
        <title>Leptospira spp. isolated from tropical soils.</title>
        <authorList>
            <person name="Thibeaux R."/>
            <person name="Iraola G."/>
            <person name="Ferres I."/>
            <person name="Bierque E."/>
            <person name="Girault D."/>
            <person name="Soupe-Gilbert M.-E."/>
            <person name="Picardeau M."/>
            <person name="Goarant C."/>
        </authorList>
    </citation>
    <scope>NUCLEOTIDE SEQUENCE [LARGE SCALE GENOMIC DNA]</scope>
    <source>
        <strain evidence="1 2">FH2-B-D1</strain>
    </source>
</reference>
<evidence type="ECO:0000313" key="1">
    <source>
        <dbReference type="EMBL" id="PJZ60090.1"/>
    </source>
</evidence>
<gene>
    <name evidence="1" type="ORF">CH376_20290</name>
</gene>
<keyword evidence="2" id="KW-1185">Reference proteome</keyword>
<dbReference type="Proteomes" id="UP000232149">
    <property type="component" value="Unassembled WGS sequence"/>
</dbReference>
<accession>A0ABX4NTR9</accession>
<proteinExistence type="predicted"/>